<dbReference type="OrthoDB" id="4155978at2"/>
<evidence type="ECO:0008006" key="3">
    <source>
        <dbReference type="Google" id="ProtNLM"/>
    </source>
</evidence>
<dbReference type="RefSeq" id="WP_141299601.1">
    <property type="nucleotide sequence ID" value="NZ_BJMN01000039.1"/>
</dbReference>
<organism evidence="1 2">
    <name type="scientific">Streptomyces gardneri</name>
    <dbReference type="NCBI Taxonomy" id="66892"/>
    <lineage>
        <taxon>Bacteria</taxon>
        <taxon>Bacillati</taxon>
        <taxon>Actinomycetota</taxon>
        <taxon>Actinomycetes</taxon>
        <taxon>Kitasatosporales</taxon>
        <taxon>Streptomycetaceae</taxon>
        <taxon>Streptomyces</taxon>
    </lineage>
</organism>
<gene>
    <name evidence="1" type="ORF">SGA01_56730</name>
</gene>
<evidence type="ECO:0000313" key="2">
    <source>
        <dbReference type="Proteomes" id="UP000315226"/>
    </source>
</evidence>
<keyword evidence="2" id="KW-1185">Reference proteome</keyword>
<comment type="caution">
    <text evidence="1">The sequence shown here is derived from an EMBL/GenBank/DDBJ whole genome shotgun (WGS) entry which is preliminary data.</text>
</comment>
<sequence length="170" mass="18682">MSGGQPRIPARLHREVAGTARLLKGLVHPSLPLTLEAPTGVALEYLASRALPDTVRRQIRCRSAVYTAWDVQGQCRYVGSVCRGGATAVGDRLAEHFRYVAKGQRRRADWALLTVIPIRPDAPLDVVRAAEGWAARRLAPLDGSAHPRIELDRPPSVLARELDAHRLVHI</sequence>
<protein>
    <recommendedName>
        <fullName evidence="3">GIY-YIG domain-containing protein</fullName>
    </recommendedName>
</protein>
<reference evidence="1 2" key="1">
    <citation type="submission" date="2019-06" db="EMBL/GenBank/DDBJ databases">
        <title>Whole genome shotgun sequence of Streptomyces gardneri NBRC 12865.</title>
        <authorList>
            <person name="Hosoyama A."/>
            <person name="Uohara A."/>
            <person name="Ohji S."/>
            <person name="Ichikawa N."/>
        </authorList>
    </citation>
    <scope>NUCLEOTIDE SEQUENCE [LARGE SCALE GENOMIC DNA]</scope>
    <source>
        <strain evidence="1 2">NBRC 12865</strain>
    </source>
</reference>
<dbReference type="AlphaFoldDB" id="A0A4Y3RSL7"/>
<dbReference type="EMBL" id="BJMN01000039">
    <property type="protein sequence ID" value="GEB60068.1"/>
    <property type="molecule type" value="Genomic_DNA"/>
</dbReference>
<proteinExistence type="predicted"/>
<accession>A0A4Y3RSL7</accession>
<name>A0A4Y3RSL7_9ACTN</name>
<evidence type="ECO:0000313" key="1">
    <source>
        <dbReference type="EMBL" id="GEB60068.1"/>
    </source>
</evidence>
<dbReference type="Proteomes" id="UP000315226">
    <property type="component" value="Unassembled WGS sequence"/>
</dbReference>